<gene>
    <name evidence="2" type="ORF">Kpho01_55880</name>
</gene>
<reference evidence="2" key="1">
    <citation type="submission" date="2023-02" db="EMBL/GenBank/DDBJ databases">
        <title>Kitasatospora phosalacinea NBRC 14362.</title>
        <authorList>
            <person name="Ichikawa N."/>
            <person name="Sato H."/>
            <person name="Tonouchi N."/>
        </authorList>
    </citation>
    <scope>NUCLEOTIDE SEQUENCE</scope>
    <source>
        <strain evidence="2">NBRC 14362</strain>
    </source>
</reference>
<protein>
    <submittedName>
        <fullName evidence="2">Uncharacterized protein</fullName>
    </submittedName>
</protein>
<dbReference type="Proteomes" id="UP001165143">
    <property type="component" value="Unassembled WGS sequence"/>
</dbReference>
<organism evidence="2 3">
    <name type="scientific">Kitasatospora phosalacinea</name>
    <dbReference type="NCBI Taxonomy" id="2065"/>
    <lineage>
        <taxon>Bacteria</taxon>
        <taxon>Bacillati</taxon>
        <taxon>Actinomycetota</taxon>
        <taxon>Actinomycetes</taxon>
        <taxon>Kitasatosporales</taxon>
        <taxon>Streptomycetaceae</taxon>
        <taxon>Kitasatospora</taxon>
    </lineage>
</organism>
<evidence type="ECO:0000313" key="3">
    <source>
        <dbReference type="Proteomes" id="UP001165143"/>
    </source>
</evidence>
<feature type="compositionally biased region" description="Basic and acidic residues" evidence="1">
    <location>
        <begin position="13"/>
        <end position="27"/>
    </location>
</feature>
<evidence type="ECO:0000256" key="1">
    <source>
        <dbReference type="SAM" id="MobiDB-lite"/>
    </source>
</evidence>
<feature type="region of interest" description="Disordered" evidence="1">
    <location>
        <begin position="1"/>
        <end position="99"/>
    </location>
</feature>
<name>A0A9W6PMQ8_9ACTN</name>
<evidence type="ECO:0000313" key="2">
    <source>
        <dbReference type="EMBL" id="GLW57577.1"/>
    </source>
</evidence>
<accession>A0A9W6PMQ8</accession>
<dbReference type="AlphaFoldDB" id="A0A9W6PMQ8"/>
<comment type="caution">
    <text evidence="2">The sequence shown here is derived from an EMBL/GenBank/DDBJ whole genome shotgun (WGS) entry which is preliminary data.</text>
</comment>
<sequence>MCSEAARVVHGALGDDKTHGDKPKARGECPGPRSIPGPERPAPLRWGRSGAIPRQPVRADGCREPFEASARTAGVDRAGAAKHGDRTGTRGEGACSARGVGTRRIPANLVQEGAFRAAIRRFTNPGEGGTATLV</sequence>
<dbReference type="EMBL" id="BSRX01000039">
    <property type="protein sequence ID" value="GLW57577.1"/>
    <property type="molecule type" value="Genomic_DNA"/>
</dbReference>
<proteinExistence type="predicted"/>